<keyword evidence="1" id="KW-0479">Metal-binding</keyword>
<keyword evidence="5" id="KW-1185">Reference proteome</keyword>
<gene>
    <name evidence="4" type="ORF">TIFTF001_023383</name>
</gene>
<keyword evidence="1" id="KW-0863">Zinc-finger</keyword>
<feature type="domain" description="C2H2-type" evidence="3">
    <location>
        <begin position="333"/>
        <end position="360"/>
    </location>
</feature>
<dbReference type="InterPro" id="IPR036236">
    <property type="entry name" value="Znf_C2H2_sf"/>
</dbReference>
<sequence>MGEVQVFKHACKFCNKSFPCGRSLGGHMRSHLTNNNNNSGKKPEAQKKLKITTKFNTETSSSVVEAGGYGLRENPKKTWRFADIIPAQEETSSHLQQQQQKGEEPLLLDENLFSCKQCGRDFQSWKSLSGHMKSHQDSPPNSANSQVNLVLDSQSDNETAAPNRNKKKKKRRSPRRARYNNLGTAKTTTDHHNYASSLVSEIDQQEQEEVARCLMMLSRDPSGFKSVAESSDNFSEFSKSQTSRITSTPAGKACENFPSPDGKLWSKMSRTEVSSDGVLRKDKILSVSDLSGSKKLNSSKRNGYFEAELTSDCLKISDPDQMMCRNSQKRSKFECTTCNKTFHSYQALGGHRASHKKTKGCFASTIESSENSIETDEENKPGNHHFSNEISLVDHDLAPLESKTDQQQNTTVMLKKSKGHECPICLKVFPSGQALGGHKRSHQLIGGGGGGSDARNITRPPATAVTAPATFVTETPIPEIRDLLDLNLPAPTDEEDSNGHVNNTSLEPWWAGSSHKHEALVGLIS</sequence>
<evidence type="ECO:0000256" key="1">
    <source>
        <dbReference type="PROSITE-ProRule" id="PRU00042"/>
    </source>
</evidence>
<dbReference type="PROSITE" id="PS50157">
    <property type="entry name" value="ZINC_FINGER_C2H2_2"/>
    <property type="match status" value="4"/>
</dbReference>
<dbReference type="InterPro" id="IPR013087">
    <property type="entry name" value="Znf_C2H2_type"/>
</dbReference>
<dbReference type="Pfam" id="PF13912">
    <property type="entry name" value="zf-C2H2_6"/>
    <property type="match status" value="4"/>
</dbReference>
<feature type="domain" description="C2H2-type" evidence="3">
    <location>
        <begin position="9"/>
        <end position="36"/>
    </location>
</feature>
<dbReference type="PANTHER" id="PTHR46869">
    <property type="entry name" value="C2H2-LIKE ZINC FINGER PROTEIN"/>
    <property type="match status" value="1"/>
</dbReference>
<feature type="compositionally biased region" description="Basic residues" evidence="2">
    <location>
        <begin position="164"/>
        <end position="178"/>
    </location>
</feature>
<dbReference type="Gene3D" id="3.30.160.60">
    <property type="entry name" value="Classic Zinc Finger"/>
    <property type="match status" value="3"/>
</dbReference>
<evidence type="ECO:0000313" key="4">
    <source>
        <dbReference type="EMBL" id="GMN54246.1"/>
    </source>
</evidence>
<proteinExistence type="predicted"/>
<feature type="region of interest" description="Disordered" evidence="2">
    <location>
        <begin position="152"/>
        <end position="190"/>
    </location>
</feature>
<dbReference type="AlphaFoldDB" id="A0AA88B006"/>
<dbReference type="GO" id="GO:0008270">
    <property type="term" value="F:zinc ion binding"/>
    <property type="evidence" value="ECO:0007669"/>
    <property type="project" value="UniProtKB-KW"/>
</dbReference>
<name>A0AA88B006_FICCA</name>
<feature type="domain" description="C2H2-type" evidence="3">
    <location>
        <begin position="113"/>
        <end position="140"/>
    </location>
</feature>
<evidence type="ECO:0000256" key="2">
    <source>
        <dbReference type="SAM" id="MobiDB-lite"/>
    </source>
</evidence>
<evidence type="ECO:0000259" key="3">
    <source>
        <dbReference type="PROSITE" id="PS50157"/>
    </source>
</evidence>
<reference evidence="4" key="1">
    <citation type="submission" date="2023-07" db="EMBL/GenBank/DDBJ databases">
        <title>draft genome sequence of fig (Ficus carica).</title>
        <authorList>
            <person name="Takahashi T."/>
            <person name="Nishimura K."/>
        </authorList>
    </citation>
    <scope>NUCLEOTIDE SEQUENCE</scope>
</reference>
<accession>A0AA88B006</accession>
<feature type="domain" description="C2H2-type" evidence="3">
    <location>
        <begin position="420"/>
        <end position="442"/>
    </location>
</feature>
<dbReference type="PROSITE" id="PS00028">
    <property type="entry name" value="ZINC_FINGER_C2H2_1"/>
    <property type="match status" value="4"/>
</dbReference>
<dbReference type="SMART" id="SM00355">
    <property type="entry name" value="ZnF_C2H2"/>
    <property type="match status" value="4"/>
</dbReference>
<dbReference type="PANTHER" id="PTHR46869:SF6">
    <property type="entry name" value="C2H2-TYPE DOMAIN-CONTAINING PROTEIN"/>
    <property type="match status" value="1"/>
</dbReference>
<dbReference type="SUPFAM" id="SSF57667">
    <property type="entry name" value="beta-beta-alpha zinc fingers"/>
    <property type="match status" value="2"/>
</dbReference>
<evidence type="ECO:0000313" key="5">
    <source>
        <dbReference type="Proteomes" id="UP001187192"/>
    </source>
</evidence>
<dbReference type="Proteomes" id="UP001187192">
    <property type="component" value="Unassembled WGS sequence"/>
</dbReference>
<dbReference type="EMBL" id="BTGU01000050">
    <property type="protein sequence ID" value="GMN54246.1"/>
    <property type="molecule type" value="Genomic_DNA"/>
</dbReference>
<comment type="caution">
    <text evidence="4">The sequence shown here is derived from an EMBL/GenBank/DDBJ whole genome shotgun (WGS) entry which is preliminary data.</text>
</comment>
<keyword evidence="1" id="KW-0862">Zinc</keyword>
<feature type="region of interest" description="Disordered" evidence="2">
    <location>
        <begin position="490"/>
        <end position="509"/>
    </location>
</feature>
<organism evidence="4 5">
    <name type="scientific">Ficus carica</name>
    <name type="common">Common fig</name>
    <dbReference type="NCBI Taxonomy" id="3494"/>
    <lineage>
        <taxon>Eukaryota</taxon>
        <taxon>Viridiplantae</taxon>
        <taxon>Streptophyta</taxon>
        <taxon>Embryophyta</taxon>
        <taxon>Tracheophyta</taxon>
        <taxon>Spermatophyta</taxon>
        <taxon>Magnoliopsida</taxon>
        <taxon>eudicotyledons</taxon>
        <taxon>Gunneridae</taxon>
        <taxon>Pentapetalae</taxon>
        <taxon>rosids</taxon>
        <taxon>fabids</taxon>
        <taxon>Rosales</taxon>
        <taxon>Moraceae</taxon>
        <taxon>Ficeae</taxon>
        <taxon>Ficus</taxon>
    </lineage>
</organism>
<protein>
    <recommendedName>
        <fullName evidence="3">C2H2-type domain-containing protein</fullName>
    </recommendedName>
</protein>